<dbReference type="RefSeq" id="WP_134453843.1">
    <property type="nucleotide sequence ID" value="NZ_SOFL01000034.1"/>
</dbReference>
<name>A0A4R8W4G3_9MICO</name>
<organism evidence="2 3">
    <name type="scientific">Cryobacterium adonitolivorans</name>
    <dbReference type="NCBI Taxonomy" id="1259189"/>
    <lineage>
        <taxon>Bacteria</taxon>
        <taxon>Bacillati</taxon>
        <taxon>Actinomycetota</taxon>
        <taxon>Actinomycetes</taxon>
        <taxon>Micrococcales</taxon>
        <taxon>Microbacteriaceae</taxon>
        <taxon>Cryobacterium</taxon>
    </lineage>
</organism>
<evidence type="ECO:0000313" key="3">
    <source>
        <dbReference type="Proteomes" id="UP000297907"/>
    </source>
</evidence>
<reference evidence="2 3" key="1">
    <citation type="submission" date="2019-03" db="EMBL/GenBank/DDBJ databases">
        <title>Genomics of glacier-inhabiting Cryobacterium strains.</title>
        <authorList>
            <person name="Liu Q."/>
            <person name="Xin Y.-H."/>
        </authorList>
    </citation>
    <scope>NUCLEOTIDE SEQUENCE [LARGE SCALE GENOMIC DNA]</scope>
    <source>
        <strain evidence="2 3">RHLS22-1</strain>
    </source>
</reference>
<accession>A0A4R8W4G3</accession>
<feature type="transmembrane region" description="Helical" evidence="1">
    <location>
        <begin position="37"/>
        <end position="60"/>
    </location>
</feature>
<comment type="caution">
    <text evidence="2">The sequence shown here is derived from an EMBL/GenBank/DDBJ whole genome shotgun (WGS) entry which is preliminary data.</text>
</comment>
<dbReference type="Proteomes" id="UP000297907">
    <property type="component" value="Unassembled WGS sequence"/>
</dbReference>
<gene>
    <name evidence="2" type="ORF">E3O42_10185</name>
</gene>
<evidence type="ECO:0000313" key="2">
    <source>
        <dbReference type="EMBL" id="TFC01478.1"/>
    </source>
</evidence>
<proteinExistence type="predicted"/>
<keyword evidence="1" id="KW-1133">Transmembrane helix</keyword>
<dbReference type="AlphaFoldDB" id="A0A4R8W4G3"/>
<keyword evidence="3" id="KW-1185">Reference proteome</keyword>
<evidence type="ECO:0000256" key="1">
    <source>
        <dbReference type="SAM" id="Phobius"/>
    </source>
</evidence>
<keyword evidence="1" id="KW-0472">Membrane</keyword>
<dbReference type="OrthoDB" id="5366030at2"/>
<keyword evidence="1" id="KW-0812">Transmembrane</keyword>
<protein>
    <submittedName>
        <fullName evidence="2">Uncharacterized protein</fullName>
    </submittedName>
</protein>
<sequence length="69" mass="7117">MLVAVARLSRDESSAVIGVNEGFLIAMATGSITGNTIGSLALGVVPSLVLIPLLVVLLVLSSIKVWNQK</sequence>
<dbReference type="EMBL" id="SOFL01000034">
    <property type="protein sequence ID" value="TFC01478.1"/>
    <property type="molecule type" value="Genomic_DNA"/>
</dbReference>